<keyword evidence="4" id="KW-1185">Reference proteome</keyword>
<evidence type="ECO:0000313" key="3">
    <source>
        <dbReference type="EMBL" id="KAF6827585.1"/>
    </source>
</evidence>
<feature type="domain" description="ABM" evidence="2">
    <location>
        <begin position="21"/>
        <end position="84"/>
    </location>
</feature>
<dbReference type="AlphaFoldDB" id="A0A8H6NCJ2"/>
<reference evidence="3" key="1">
    <citation type="journal article" date="2020" name="Phytopathology">
        <title>Genome Sequence Resources of Colletotrichum truncatum, C. plurivorum, C. musicola, and C. sojae: Four Species Pathogenic to Soybean (Glycine max).</title>
        <authorList>
            <person name="Rogerio F."/>
            <person name="Boufleur T.R."/>
            <person name="Ciampi-Guillardi M."/>
            <person name="Sukno S.A."/>
            <person name="Thon M.R."/>
            <person name="Massola Junior N.S."/>
            <person name="Baroncelli R."/>
        </authorList>
    </citation>
    <scope>NUCLEOTIDE SEQUENCE</scope>
    <source>
        <strain evidence="3">LFN0074</strain>
    </source>
</reference>
<gene>
    <name evidence="3" type="ORF">CMUS01_08953</name>
</gene>
<proteinExistence type="predicted"/>
<evidence type="ECO:0000256" key="1">
    <source>
        <dbReference type="SAM" id="MobiDB-lite"/>
    </source>
</evidence>
<dbReference type="Pfam" id="PF03992">
    <property type="entry name" value="ABM"/>
    <property type="match status" value="1"/>
</dbReference>
<dbReference type="EMBL" id="WIGM01000364">
    <property type="protein sequence ID" value="KAF6827585.1"/>
    <property type="molecule type" value="Genomic_DNA"/>
</dbReference>
<dbReference type="InterPro" id="IPR007138">
    <property type="entry name" value="ABM_dom"/>
</dbReference>
<feature type="region of interest" description="Disordered" evidence="1">
    <location>
        <begin position="154"/>
        <end position="177"/>
    </location>
</feature>
<organism evidence="3 4">
    <name type="scientific">Colletotrichum musicola</name>
    <dbReference type="NCBI Taxonomy" id="2175873"/>
    <lineage>
        <taxon>Eukaryota</taxon>
        <taxon>Fungi</taxon>
        <taxon>Dikarya</taxon>
        <taxon>Ascomycota</taxon>
        <taxon>Pezizomycotina</taxon>
        <taxon>Sordariomycetes</taxon>
        <taxon>Hypocreomycetidae</taxon>
        <taxon>Glomerellales</taxon>
        <taxon>Glomerellaceae</taxon>
        <taxon>Colletotrichum</taxon>
        <taxon>Colletotrichum orchidearum species complex</taxon>
    </lineage>
</organism>
<dbReference type="InterPro" id="IPR011008">
    <property type="entry name" value="Dimeric_a/b-barrel"/>
</dbReference>
<protein>
    <recommendedName>
        <fullName evidence="2">ABM domain-containing protein</fullName>
    </recommendedName>
</protein>
<evidence type="ECO:0000259" key="2">
    <source>
        <dbReference type="Pfam" id="PF03992"/>
    </source>
</evidence>
<dbReference type="OrthoDB" id="3830579at2759"/>
<sequence>MDPAAQLTNAVTERVIIPVRGSIDTWREPLKFLLQTLQKQPGYLRTRWGPWREDPQKLELLTGWTTVEASETWKRSPDHADAMTRLAPVMPGHPTSTLLQFRPFIPQAVVNSPLVETVTFDDCREPEERMREVVERARTMRGCNGVASGFSLSRTGGVGSSSSATHERNPAGGDGGGRTFIAAVGWAGIEASRAADKASYTGGMKTESHHVDYAFPVEGFGEL</sequence>
<feature type="compositionally biased region" description="Polar residues" evidence="1">
    <location>
        <begin position="154"/>
        <end position="164"/>
    </location>
</feature>
<name>A0A8H6NCJ2_9PEZI</name>
<dbReference type="Proteomes" id="UP000639643">
    <property type="component" value="Unassembled WGS sequence"/>
</dbReference>
<comment type="caution">
    <text evidence="3">The sequence shown here is derived from an EMBL/GenBank/DDBJ whole genome shotgun (WGS) entry which is preliminary data.</text>
</comment>
<dbReference type="SUPFAM" id="SSF54909">
    <property type="entry name" value="Dimeric alpha+beta barrel"/>
    <property type="match status" value="1"/>
</dbReference>
<accession>A0A8H6NCJ2</accession>
<evidence type="ECO:0000313" key="4">
    <source>
        <dbReference type="Proteomes" id="UP000639643"/>
    </source>
</evidence>
<dbReference type="Gene3D" id="3.30.70.100">
    <property type="match status" value="1"/>
</dbReference>